<feature type="domain" description="Putative restriction endonuclease" evidence="1">
    <location>
        <begin position="14"/>
        <end position="135"/>
    </location>
</feature>
<gene>
    <name evidence="2" type="ORF">THII_1408</name>
</gene>
<dbReference type="SUPFAM" id="SSF52980">
    <property type="entry name" value="Restriction endonuclease-like"/>
    <property type="match status" value="1"/>
</dbReference>
<dbReference type="CDD" id="cd06260">
    <property type="entry name" value="DUF820-like"/>
    <property type="match status" value="1"/>
</dbReference>
<reference evidence="2 3" key="1">
    <citation type="journal article" date="2014" name="ISME J.">
        <title>Ecophysiology of Thioploca ingrica as revealed by the complete genome sequence supplemented with proteomic evidence.</title>
        <authorList>
            <person name="Kojima H."/>
            <person name="Ogura Y."/>
            <person name="Yamamoto N."/>
            <person name="Togashi T."/>
            <person name="Mori H."/>
            <person name="Watanabe T."/>
            <person name="Nemoto F."/>
            <person name="Kurokawa K."/>
            <person name="Hayashi T."/>
            <person name="Fukui M."/>
        </authorList>
    </citation>
    <scope>NUCLEOTIDE SEQUENCE [LARGE SCALE GENOMIC DNA]</scope>
</reference>
<dbReference type="InterPro" id="IPR008538">
    <property type="entry name" value="Uma2"/>
</dbReference>
<dbReference type="InterPro" id="IPR012296">
    <property type="entry name" value="Nuclease_put_TT1808"/>
</dbReference>
<accession>A0A090AKV5</accession>
<dbReference type="STRING" id="40754.THII_1408"/>
<dbReference type="EMBL" id="AP014633">
    <property type="protein sequence ID" value="BAP55705.1"/>
    <property type="molecule type" value="Genomic_DNA"/>
</dbReference>
<dbReference type="AlphaFoldDB" id="A0A090AKV5"/>
<sequence length="157" mass="17764">MNWQQICEDPQLRNLPYKIELNETGQLIMTPARLIHGAYQARIVRILAKILPSGECITECAINTPKGTKVADVAWFSSQRWEQVKAQYESPIAPEICVEILSPSNSKVEINTKKRLYFAAGAEEVWTCDEQGKLSFWNQTGELEQSGLAHGFPERID</sequence>
<protein>
    <recommendedName>
        <fullName evidence="1">Putative restriction endonuclease domain-containing protein</fullName>
    </recommendedName>
</protein>
<organism evidence="2 3">
    <name type="scientific">Thioploca ingrica</name>
    <dbReference type="NCBI Taxonomy" id="40754"/>
    <lineage>
        <taxon>Bacteria</taxon>
        <taxon>Pseudomonadati</taxon>
        <taxon>Pseudomonadota</taxon>
        <taxon>Gammaproteobacteria</taxon>
        <taxon>Thiotrichales</taxon>
        <taxon>Thiotrichaceae</taxon>
        <taxon>Thioploca</taxon>
    </lineage>
</organism>
<dbReference type="Pfam" id="PF05685">
    <property type="entry name" value="Uma2"/>
    <property type="match status" value="1"/>
</dbReference>
<dbReference type="OrthoDB" id="5568181at2"/>
<evidence type="ECO:0000313" key="2">
    <source>
        <dbReference type="EMBL" id="BAP55705.1"/>
    </source>
</evidence>
<dbReference type="Gene3D" id="3.90.1570.10">
    <property type="entry name" value="tt1808, chain A"/>
    <property type="match status" value="1"/>
</dbReference>
<evidence type="ECO:0000259" key="1">
    <source>
        <dbReference type="Pfam" id="PF05685"/>
    </source>
</evidence>
<name>A0A090AKV5_9GAMM</name>
<dbReference type="HOGENOM" id="CLU_107586_0_0_6"/>
<dbReference type="KEGG" id="tig:THII_1408"/>
<dbReference type="InterPro" id="IPR011335">
    <property type="entry name" value="Restrct_endonuc-II-like"/>
</dbReference>
<dbReference type="PANTHER" id="PTHR34107">
    <property type="entry name" value="SLL0198 PROTEIN-RELATED"/>
    <property type="match status" value="1"/>
</dbReference>
<keyword evidence="3" id="KW-1185">Reference proteome</keyword>
<evidence type="ECO:0000313" key="3">
    <source>
        <dbReference type="Proteomes" id="UP000031623"/>
    </source>
</evidence>
<proteinExistence type="predicted"/>
<dbReference type="PANTHER" id="PTHR34107:SF4">
    <property type="entry name" value="SLL1222 PROTEIN"/>
    <property type="match status" value="1"/>
</dbReference>
<dbReference type="Proteomes" id="UP000031623">
    <property type="component" value="Chromosome"/>
</dbReference>